<organism evidence="1 2">
    <name type="scientific">Mycetocola miduiensis</name>
    <dbReference type="NCBI Taxonomy" id="995034"/>
    <lineage>
        <taxon>Bacteria</taxon>
        <taxon>Bacillati</taxon>
        <taxon>Actinomycetota</taxon>
        <taxon>Actinomycetes</taxon>
        <taxon>Micrococcales</taxon>
        <taxon>Microbacteriaceae</taxon>
        <taxon>Mycetocola</taxon>
    </lineage>
</organism>
<dbReference type="PANTHER" id="PTHR13812:SF19">
    <property type="entry name" value="KETIMINE REDUCTASE MU-CRYSTALLIN"/>
    <property type="match status" value="1"/>
</dbReference>
<name>A0A1I4Z055_9MICO</name>
<proteinExistence type="predicted"/>
<dbReference type="InterPro" id="IPR036291">
    <property type="entry name" value="NAD(P)-bd_dom_sf"/>
</dbReference>
<reference evidence="2" key="1">
    <citation type="submission" date="2016-10" db="EMBL/GenBank/DDBJ databases">
        <authorList>
            <person name="Varghese N."/>
            <person name="Submissions S."/>
        </authorList>
    </citation>
    <scope>NUCLEOTIDE SEQUENCE [LARGE SCALE GENOMIC DNA]</scope>
    <source>
        <strain evidence="2">CGMCC 1.11101</strain>
    </source>
</reference>
<dbReference type="PIRSF" id="PIRSF001439">
    <property type="entry name" value="CryM"/>
    <property type="match status" value="1"/>
</dbReference>
<dbReference type="EMBL" id="FOVM01000001">
    <property type="protein sequence ID" value="SFN43676.1"/>
    <property type="molecule type" value="Genomic_DNA"/>
</dbReference>
<dbReference type="InterPro" id="IPR023401">
    <property type="entry name" value="ODC_N"/>
</dbReference>
<evidence type="ECO:0000313" key="1">
    <source>
        <dbReference type="EMBL" id="SFN43676.1"/>
    </source>
</evidence>
<dbReference type="PANTHER" id="PTHR13812">
    <property type="entry name" value="KETIMINE REDUCTASE MU-CRYSTALLIN"/>
    <property type="match status" value="1"/>
</dbReference>
<gene>
    <name evidence="1" type="ORF">SAMN05216219_0643</name>
</gene>
<dbReference type="SUPFAM" id="SSF51735">
    <property type="entry name" value="NAD(P)-binding Rossmann-fold domains"/>
    <property type="match status" value="1"/>
</dbReference>
<dbReference type="Gene3D" id="3.30.1780.10">
    <property type="entry name" value="ornithine cyclodeaminase, domain 1"/>
    <property type="match status" value="1"/>
</dbReference>
<dbReference type="AlphaFoldDB" id="A0A1I4Z055"/>
<dbReference type="Gene3D" id="3.40.50.720">
    <property type="entry name" value="NAD(P)-binding Rossmann-like Domain"/>
    <property type="match status" value="1"/>
</dbReference>
<protein>
    <submittedName>
        <fullName evidence="1">Ornithine cyclodeaminase/alanine dehydrogenase</fullName>
    </submittedName>
</protein>
<dbReference type="InterPro" id="IPR003462">
    <property type="entry name" value="ODC_Mu_crystall"/>
</dbReference>
<dbReference type="OrthoDB" id="4311033at2"/>
<evidence type="ECO:0000313" key="2">
    <source>
        <dbReference type="Proteomes" id="UP000198867"/>
    </source>
</evidence>
<dbReference type="Proteomes" id="UP000198867">
    <property type="component" value="Unassembled WGS sequence"/>
</dbReference>
<sequence length="331" mass="34421">MLILTASDVSKVFDMAAAFEAVEEAALAHVQSRTASPPRTALKLPVVPAEILVMPGSVNSRLFGLKVWYALGEPIGSIPQSSAVITLLDPELGLEIVMDGGIITDLRTGAMSGLAASRLAPPRSKTVGLIGAGIQGRAQVLAMVHACGEVETVKVFSRDPLRRQRFAEMLEDELGQSYPDRRVTVVPADSAESTCRGSDIVVAATTSRVPIIEDGWIGDRTLICGVGSHSPTESEIAPVTVGRASRVVVDTFGGGVDGAGDIAGAIDAGHIRRDDVLELGTLLAGELGPASGDGPTVFKSVGFGAADTVSARLVAHRAIERGFGTTIDLHR</sequence>
<dbReference type="RefSeq" id="WP_090708707.1">
    <property type="nucleotide sequence ID" value="NZ_FOVM01000001.1"/>
</dbReference>
<dbReference type="Pfam" id="PF02423">
    <property type="entry name" value="OCD_Mu_crystall"/>
    <property type="match status" value="1"/>
</dbReference>
<dbReference type="GO" id="GO:0005737">
    <property type="term" value="C:cytoplasm"/>
    <property type="evidence" value="ECO:0007669"/>
    <property type="project" value="TreeGrafter"/>
</dbReference>
<dbReference type="STRING" id="995034.SAMN05216219_0643"/>
<keyword evidence="2" id="KW-1185">Reference proteome</keyword>
<accession>A0A1I4Z055</accession>